<comment type="caution">
    <text evidence="7">The sequence shown here is derived from an EMBL/GenBank/DDBJ whole genome shotgun (WGS) entry which is preliminary data.</text>
</comment>
<keyword evidence="3 5" id="KW-1133">Transmembrane helix</keyword>
<keyword evidence="2 5" id="KW-0812">Transmembrane</keyword>
<feature type="transmembrane region" description="Helical" evidence="5">
    <location>
        <begin position="37"/>
        <end position="58"/>
    </location>
</feature>
<gene>
    <name evidence="7" type="ORF">RRG08_034406</name>
</gene>
<feature type="domain" description="G-protein coupled receptors family 1 profile" evidence="6">
    <location>
        <begin position="48"/>
        <end position="319"/>
    </location>
</feature>
<evidence type="ECO:0000256" key="2">
    <source>
        <dbReference type="ARBA" id="ARBA00022692"/>
    </source>
</evidence>
<dbReference type="Proteomes" id="UP001283361">
    <property type="component" value="Unassembled WGS sequence"/>
</dbReference>
<feature type="transmembrane region" description="Helical" evidence="5">
    <location>
        <begin position="70"/>
        <end position="91"/>
    </location>
</feature>
<dbReference type="GO" id="GO:0016020">
    <property type="term" value="C:membrane"/>
    <property type="evidence" value="ECO:0007669"/>
    <property type="project" value="UniProtKB-SubCell"/>
</dbReference>
<evidence type="ECO:0000256" key="5">
    <source>
        <dbReference type="SAM" id="Phobius"/>
    </source>
</evidence>
<feature type="transmembrane region" description="Helical" evidence="5">
    <location>
        <begin position="298"/>
        <end position="320"/>
    </location>
</feature>
<dbReference type="Gene3D" id="1.20.1070.10">
    <property type="entry name" value="Rhodopsin 7-helix transmembrane proteins"/>
    <property type="match status" value="1"/>
</dbReference>
<sequence length="348" mass="38729">MWNFSETSPSTESVTSSTVQEFISIHLRNTFLKINGSILLVLSLAGIPNNILNMIIFSKMGFNSNINIQFFSLSAIDFICSCFYVCVAVIMQDMSGLIDLRVDLTDVIYLTASVLSSLSAIGSWVTAIISVERCCSVVLPVRVKDIFTRKVTMCLNVGMLIVQMAFLASNVSSMRFKVTRSSLNYRPRVTLDNSRMNDTLYVALLFWGASFITFICMGVIVISTAYLGIALLQRDIWLESLPARTNQAGRKNKKLVHTVVAISAIYIICSLPGVIVLLTLFIDPSLSPFDPTTESLSIVLSTFIQICLSFSGMANMFVYLKMNSKYREHFKIILCFACAQIRMRCGSD</sequence>
<keyword evidence="8" id="KW-1185">Reference proteome</keyword>
<evidence type="ECO:0000256" key="1">
    <source>
        <dbReference type="ARBA" id="ARBA00004370"/>
    </source>
</evidence>
<organism evidence="7 8">
    <name type="scientific">Elysia crispata</name>
    <name type="common">lettuce slug</name>
    <dbReference type="NCBI Taxonomy" id="231223"/>
    <lineage>
        <taxon>Eukaryota</taxon>
        <taxon>Metazoa</taxon>
        <taxon>Spiralia</taxon>
        <taxon>Lophotrochozoa</taxon>
        <taxon>Mollusca</taxon>
        <taxon>Gastropoda</taxon>
        <taxon>Heterobranchia</taxon>
        <taxon>Euthyneura</taxon>
        <taxon>Panpulmonata</taxon>
        <taxon>Sacoglossa</taxon>
        <taxon>Placobranchoidea</taxon>
        <taxon>Plakobranchidae</taxon>
        <taxon>Elysia</taxon>
    </lineage>
</organism>
<reference evidence="7" key="1">
    <citation type="journal article" date="2023" name="G3 (Bethesda)">
        <title>A reference genome for the long-term kleptoplast-retaining sea slug Elysia crispata morphotype clarki.</title>
        <authorList>
            <person name="Eastman K.E."/>
            <person name="Pendleton A.L."/>
            <person name="Shaikh M.A."/>
            <person name="Suttiyut T."/>
            <person name="Ogas R."/>
            <person name="Tomko P."/>
            <person name="Gavelis G."/>
            <person name="Widhalm J.R."/>
            <person name="Wisecaver J.H."/>
        </authorList>
    </citation>
    <scope>NUCLEOTIDE SEQUENCE</scope>
    <source>
        <strain evidence="7">ECLA1</strain>
    </source>
</reference>
<feature type="transmembrane region" description="Helical" evidence="5">
    <location>
        <begin position="200"/>
        <end position="233"/>
    </location>
</feature>
<dbReference type="EMBL" id="JAWDGP010006429">
    <property type="protein sequence ID" value="KAK3741361.1"/>
    <property type="molecule type" value="Genomic_DNA"/>
</dbReference>
<proteinExistence type="predicted"/>
<protein>
    <recommendedName>
        <fullName evidence="6">G-protein coupled receptors family 1 profile domain-containing protein</fullName>
    </recommendedName>
</protein>
<comment type="subcellular location">
    <subcellularLocation>
        <location evidence="1">Membrane</location>
    </subcellularLocation>
</comment>
<dbReference type="AlphaFoldDB" id="A0AAE1CX68"/>
<keyword evidence="4 5" id="KW-0472">Membrane</keyword>
<evidence type="ECO:0000256" key="3">
    <source>
        <dbReference type="ARBA" id="ARBA00022989"/>
    </source>
</evidence>
<dbReference type="InterPro" id="IPR017452">
    <property type="entry name" value="GPCR_Rhodpsn_7TM"/>
</dbReference>
<evidence type="ECO:0000313" key="7">
    <source>
        <dbReference type="EMBL" id="KAK3741361.1"/>
    </source>
</evidence>
<dbReference type="SUPFAM" id="SSF81321">
    <property type="entry name" value="Family A G protein-coupled receptor-like"/>
    <property type="match status" value="1"/>
</dbReference>
<name>A0AAE1CX68_9GAST</name>
<feature type="transmembrane region" description="Helical" evidence="5">
    <location>
        <begin position="151"/>
        <end position="171"/>
    </location>
</feature>
<feature type="transmembrane region" description="Helical" evidence="5">
    <location>
        <begin position="254"/>
        <end position="278"/>
    </location>
</feature>
<evidence type="ECO:0000313" key="8">
    <source>
        <dbReference type="Proteomes" id="UP001283361"/>
    </source>
</evidence>
<dbReference type="PANTHER" id="PTHR45698:SF1">
    <property type="entry name" value="TRACE AMINE-ASSOCIATED RECEPTOR 13C-LIKE"/>
    <property type="match status" value="1"/>
</dbReference>
<feature type="transmembrane region" description="Helical" evidence="5">
    <location>
        <begin position="107"/>
        <end position="131"/>
    </location>
</feature>
<dbReference type="PANTHER" id="PTHR45698">
    <property type="entry name" value="TRACE AMINE-ASSOCIATED RECEPTOR 19N-RELATED"/>
    <property type="match status" value="1"/>
</dbReference>
<accession>A0AAE1CX68</accession>
<evidence type="ECO:0000259" key="6">
    <source>
        <dbReference type="PROSITE" id="PS50262"/>
    </source>
</evidence>
<dbReference type="PROSITE" id="PS50262">
    <property type="entry name" value="G_PROTEIN_RECEP_F1_2"/>
    <property type="match status" value="1"/>
</dbReference>
<evidence type="ECO:0000256" key="4">
    <source>
        <dbReference type="ARBA" id="ARBA00023136"/>
    </source>
</evidence>